<reference evidence="1 2" key="1">
    <citation type="submission" date="2018-02" db="EMBL/GenBank/DDBJ databases">
        <title>The genomes of Aspergillus section Nigri reveals drivers in fungal speciation.</title>
        <authorList>
            <consortium name="DOE Joint Genome Institute"/>
            <person name="Vesth T.C."/>
            <person name="Nybo J."/>
            <person name="Theobald S."/>
            <person name="Brandl J."/>
            <person name="Frisvad J.C."/>
            <person name="Nielsen K.F."/>
            <person name="Lyhne E.K."/>
            <person name="Kogle M.E."/>
            <person name="Kuo A."/>
            <person name="Riley R."/>
            <person name="Clum A."/>
            <person name="Nolan M."/>
            <person name="Lipzen A."/>
            <person name="Salamov A."/>
            <person name="Henrissat B."/>
            <person name="Wiebenga A."/>
            <person name="De vries R.P."/>
            <person name="Grigoriev I.V."/>
            <person name="Mortensen U.H."/>
            <person name="Andersen M.R."/>
            <person name="Baker S.E."/>
        </authorList>
    </citation>
    <scope>NUCLEOTIDE SEQUENCE [LARGE SCALE GENOMIC DNA]</scope>
    <source>
        <strain evidence="1 2">CBS 101889</strain>
    </source>
</reference>
<accession>A0A395HQ78</accession>
<protein>
    <recommendedName>
        <fullName evidence="3">SRR1-like domain-containing protein</fullName>
    </recommendedName>
</protein>
<name>A0A395HQ78_ASPHC</name>
<sequence length="214" mass="24297">MHQTLRPLDYGCTDWRISSQRAADLYSSGTRLWRKEDLEDIEQQLLQSYAMERFSVRRIDGSIIQIYNSTALTIAQLCRGKEPLPLLAQDPEYTEVTEDILIKKGFKIVGTHGAGGFAEIDEDSIIISPFAAAPVKQIIADLAWPLLIISTGFEVFNSNEKPLADAESPRTRQMWLDYDVYSLPSHPDDVEICSALKGLHLYCRRQQHLDIREA</sequence>
<dbReference type="Proteomes" id="UP000248961">
    <property type="component" value="Unassembled WGS sequence"/>
</dbReference>
<organism evidence="1 2">
    <name type="scientific">Aspergillus homomorphus (strain CBS 101889)</name>
    <dbReference type="NCBI Taxonomy" id="1450537"/>
    <lineage>
        <taxon>Eukaryota</taxon>
        <taxon>Fungi</taxon>
        <taxon>Dikarya</taxon>
        <taxon>Ascomycota</taxon>
        <taxon>Pezizomycotina</taxon>
        <taxon>Eurotiomycetes</taxon>
        <taxon>Eurotiomycetidae</taxon>
        <taxon>Eurotiales</taxon>
        <taxon>Aspergillaceae</taxon>
        <taxon>Aspergillus</taxon>
        <taxon>Aspergillus subgen. Circumdati</taxon>
    </lineage>
</organism>
<dbReference type="RefSeq" id="XP_025548589.1">
    <property type="nucleotide sequence ID" value="XM_025690289.1"/>
</dbReference>
<dbReference type="GeneID" id="37194578"/>
<gene>
    <name evidence="1" type="ORF">BO97DRAFT_168986</name>
</gene>
<dbReference type="EMBL" id="KZ824304">
    <property type="protein sequence ID" value="RAL09435.1"/>
    <property type="molecule type" value="Genomic_DNA"/>
</dbReference>
<dbReference type="AlphaFoldDB" id="A0A395HQ78"/>
<dbReference type="OrthoDB" id="5230585at2759"/>
<keyword evidence="2" id="KW-1185">Reference proteome</keyword>
<evidence type="ECO:0000313" key="1">
    <source>
        <dbReference type="EMBL" id="RAL09435.1"/>
    </source>
</evidence>
<dbReference type="VEuPathDB" id="FungiDB:BO97DRAFT_168986"/>
<proteinExistence type="predicted"/>
<evidence type="ECO:0000313" key="2">
    <source>
        <dbReference type="Proteomes" id="UP000248961"/>
    </source>
</evidence>
<evidence type="ECO:0008006" key="3">
    <source>
        <dbReference type="Google" id="ProtNLM"/>
    </source>
</evidence>